<dbReference type="RefSeq" id="WP_377300347.1">
    <property type="nucleotide sequence ID" value="NZ_CP180191.1"/>
</dbReference>
<dbReference type="InterPro" id="IPR052340">
    <property type="entry name" value="RNase_Y/CdgJ"/>
</dbReference>
<comment type="caution">
    <text evidence="2">The sequence shown here is derived from an EMBL/GenBank/DDBJ whole genome shotgun (WGS) entry which is preliminary data.</text>
</comment>
<dbReference type="InterPro" id="IPR013976">
    <property type="entry name" value="HDOD"/>
</dbReference>
<accession>A0ABV7GXQ2</accession>
<dbReference type="Pfam" id="PF08668">
    <property type="entry name" value="HDOD"/>
    <property type="match status" value="1"/>
</dbReference>
<organism evidence="2 3">
    <name type="scientific">Piscinibacterium candidicorallinum</name>
    <dbReference type="NCBI Taxonomy" id="1793872"/>
    <lineage>
        <taxon>Bacteria</taxon>
        <taxon>Pseudomonadati</taxon>
        <taxon>Pseudomonadota</taxon>
        <taxon>Betaproteobacteria</taxon>
        <taxon>Burkholderiales</taxon>
        <taxon>Piscinibacterium</taxon>
    </lineage>
</organism>
<dbReference type="Proteomes" id="UP001595556">
    <property type="component" value="Unassembled WGS sequence"/>
</dbReference>
<feature type="domain" description="HDOD" evidence="1">
    <location>
        <begin position="25"/>
        <end position="217"/>
    </location>
</feature>
<protein>
    <submittedName>
        <fullName evidence="2">HDOD domain-containing protein</fullName>
    </submittedName>
</protein>
<evidence type="ECO:0000313" key="3">
    <source>
        <dbReference type="Proteomes" id="UP001595556"/>
    </source>
</evidence>
<proteinExistence type="predicted"/>
<dbReference type="PANTHER" id="PTHR33525">
    <property type="match status" value="1"/>
</dbReference>
<dbReference type="EMBL" id="JBHRTI010000001">
    <property type="protein sequence ID" value="MFC3146057.1"/>
    <property type="molecule type" value="Genomic_DNA"/>
</dbReference>
<dbReference type="PANTHER" id="PTHR33525:SF4">
    <property type="entry name" value="CYCLIC DI-GMP PHOSPHODIESTERASE CDGJ"/>
    <property type="match status" value="1"/>
</dbReference>
<evidence type="ECO:0000259" key="1">
    <source>
        <dbReference type="PROSITE" id="PS51833"/>
    </source>
</evidence>
<evidence type="ECO:0000313" key="2">
    <source>
        <dbReference type="EMBL" id="MFC3146057.1"/>
    </source>
</evidence>
<reference evidence="3" key="1">
    <citation type="journal article" date="2019" name="Int. J. Syst. Evol. Microbiol.">
        <title>The Global Catalogue of Microorganisms (GCM) 10K type strain sequencing project: providing services to taxonomists for standard genome sequencing and annotation.</title>
        <authorList>
            <consortium name="The Broad Institute Genomics Platform"/>
            <consortium name="The Broad Institute Genome Sequencing Center for Infectious Disease"/>
            <person name="Wu L."/>
            <person name="Ma J."/>
        </authorList>
    </citation>
    <scope>NUCLEOTIDE SEQUENCE [LARGE SCALE GENOMIC DNA]</scope>
    <source>
        <strain evidence="3">KCTC 52168</strain>
    </source>
</reference>
<gene>
    <name evidence="2" type="ORF">ACFOEN_00215</name>
</gene>
<keyword evidence="3" id="KW-1185">Reference proteome</keyword>
<sequence length="287" mass="31336">MSTAIASREQLQSDLDADIIQKLRIPPRPEVVALLHAEANKDDPSFKRITEIIGRDPSLVAALLKAANSPFFGLNRSVGSIEQALTLMGLSQAMSLVTGFALRNLVPTKDPLLTRFWDACARRGAAMAFIAQKSRRCPMDLAHIAGMFLDVGIPIMANLHPSYLDTLQAAGAEMERTARDVEHGEHGADHASVGVHLALEWNMPDELAWAIELHHDMDALTDDTLAPATRALVAAAVVADELVPETQGFVHRAPSQESLTRAMKVLRIDEDTLFDWRQEMPKALAGV</sequence>
<dbReference type="Gene3D" id="1.10.3210.10">
    <property type="entry name" value="Hypothetical protein af1432"/>
    <property type="match status" value="1"/>
</dbReference>
<dbReference type="PROSITE" id="PS51833">
    <property type="entry name" value="HDOD"/>
    <property type="match status" value="1"/>
</dbReference>
<dbReference type="SUPFAM" id="SSF109604">
    <property type="entry name" value="HD-domain/PDEase-like"/>
    <property type="match status" value="1"/>
</dbReference>
<name>A0ABV7GXQ2_9BURK</name>